<name>A0A392R605_9FABA</name>
<dbReference type="Proteomes" id="UP000265520">
    <property type="component" value="Unassembled WGS sequence"/>
</dbReference>
<reference evidence="1 2" key="1">
    <citation type="journal article" date="2018" name="Front. Plant Sci.">
        <title>Red Clover (Trifolium pratense) and Zigzag Clover (T. medium) - A Picture of Genomic Similarities and Differences.</title>
        <authorList>
            <person name="Dluhosova J."/>
            <person name="Istvanek J."/>
            <person name="Nedelnik J."/>
            <person name="Repkova J."/>
        </authorList>
    </citation>
    <scope>NUCLEOTIDE SEQUENCE [LARGE SCALE GENOMIC DNA]</scope>
    <source>
        <strain evidence="2">cv. 10/8</strain>
        <tissue evidence="1">Leaf</tissue>
    </source>
</reference>
<keyword evidence="2" id="KW-1185">Reference proteome</keyword>
<comment type="caution">
    <text evidence="1">The sequence shown here is derived from an EMBL/GenBank/DDBJ whole genome shotgun (WGS) entry which is preliminary data.</text>
</comment>
<protein>
    <submittedName>
        <fullName evidence="1">Protein argonaute 10-like</fullName>
    </submittedName>
</protein>
<organism evidence="1 2">
    <name type="scientific">Trifolium medium</name>
    <dbReference type="NCBI Taxonomy" id="97028"/>
    <lineage>
        <taxon>Eukaryota</taxon>
        <taxon>Viridiplantae</taxon>
        <taxon>Streptophyta</taxon>
        <taxon>Embryophyta</taxon>
        <taxon>Tracheophyta</taxon>
        <taxon>Spermatophyta</taxon>
        <taxon>Magnoliopsida</taxon>
        <taxon>eudicotyledons</taxon>
        <taxon>Gunneridae</taxon>
        <taxon>Pentapetalae</taxon>
        <taxon>rosids</taxon>
        <taxon>fabids</taxon>
        <taxon>Fabales</taxon>
        <taxon>Fabaceae</taxon>
        <taxon>Papilionoideae</taxon>
        <taxon>50 kb inversion clade</taxon>
        <taxon>NPAAA clade</taxon>
        <taxon>Hologalegina</taxon>
        <taxon>IRL clade</taxon>
        <taxon>Trifolieae</taxon>
        <taxon>Trifolium</taxon>
    </lineage>
</organism>
<dbReference type="AlphaFoldDB" id="A0A392R605"/>
<evidence type="ECO:0000313" key="2">
    <source>
        <dbReference type="Proteomes" id="UP000265520"/>
    </source>
</evidence>
<accession>A0A392R605</accession>
<sequence>MASAAFIEPLPVVEFVGQLLGKDVLSRQLSDADRIK</sequence>
<dbReference type="EMBL" id="LXQA010192145">
    <property type="protein sequence ID" value="MCI32033.1"/>
    <property type="molecule type" value="Genomic_DNA"/>
</dbReference>
<feature type="non-terminal residue" evidence="1">
    <location>
        <position position="36"/>
    </location>
</feature>
<proteinExistence type="predicted"/>
<evidence type="ECO:0000313" key="1">
    <source>
        <dbReference type="EMBL" id="MCI32033.1"/>
    </source>
</evidence>